<evidence type="ECO:0000256" key="5">
    <source>
        <dbReference type="ARBA" id="ARBA00023237"/>
    </source>
</evidence>
<accession>A0A918XL35</accession>
<name>A0A918XL35_9GAMM</name>
<keyword evidence="5" id="KW-0998">Cell outer membrane</keyword>
<evidence type="ECO:0000313" key="6">
    <source>
        <dbReference type="EMBL" id="GHD35755.1"/>
    </source>
</evidence>
<keyword evidence="7" id="KW-1185">Reference proteome</keyword>
<dbReference type="PANTHER" id="PTHR38776:SF1">
    <property type="entry name" value="MLTA-INTERACTING PROTEIN-RELATED"/>
    <property type="match status" value="1"/>
</dbReference>
<reference evidence="6" key="2">
    <citation type="submission" date="2020-09" db="EMBL/GenBank/DDBJ databases">
        <authorList>
            <person name="Sun Q."/>
            <person name="Kim S."/>
        </authorList>
    </citation>
    <scope>NUCLEOTIDE SEQUENCE</scope>
    <source>
        <strain evidence="6">KCTC 23430</strain>
    </source>
</reference>
<comment type="similarity">
    <text evidence="2">Belongs to the MipA/OmpV family.</text>
</comment>
<evidence type="ECO:0000256" key="1">
    <source>
        <dbReference type="ARBA" id="ARBA00004442"/>
    </source>
</evidence>
<dbReference type="GO" id="GO:0009279">
    <property type="term" value="C:cell outer membrane"/>
    <property type="evidence" value="ECO:0007669"/>
    <property type="project" value="UniProtKB-SubCell"/>
</dbReference>
<dbReference type="InterPro" id="IPR010583">
    <property type="entry name" value="MipA"/>
</dbReference>
<keyword evidence="4" id="KW-0472">Membrane</keyword>
<organism evidence="6 7">
    <name type="scientific">Parahalioglobus pacificus</name>
    <dbReference type="NCBI Taxonomy" id="930806"/>
    <lineage>
        <taxon>Bacteria</taxon>
        <taxon>Pseudomonadati</taxon>
        <taxon>Pseudomonadota</taxon>
        <taxon>Gammaproteobacteria</taxon>
        <taxon>Cellvibrionales</taxon>
        <taxon>Halieaceae</taxon>
        <taxon>Parahalioglobus</taxon>
    </lineage>
</organism>
<dbReference type="EMBL" id="BMYM01000002">
    <property type="protein sequence ID" value="GHD35755.1"/>
    <property type="molecule type" value="Genomic_DNA"/>
</dbReference>
<comment type="subcellular location">
    <subcellularLocation>
        <location evidence="1">Cell outer membrane</location>
    </subcellularLocation>
</comment>
<sequence length="459" mass="51933">MLLALSVSAMAGNPVTQIHTEGIEQGTVGLGFGWRWGDSPYVGIDDIGSEFSDNDYDLMPFYYYEGKYLFAHGSTAGVHLLDRNGFNLDAILDYRFDRLEPERSSFFSTVEAREQSLDGGVQLGWEQPWGELSLSWVTDTTDKHNGEEVDLTYRFTQTYDRWVLSPFVSYLHQDSDLVSYYYNVSAAESRDDLPEYSAGASQRWRAGINTSYAWSKRMRLFANFSYDWLGDEISDSPLVDESGLYSVMVGLAYGFGNTLDNSGSGRRDSARAGEWSWRINYGYTAEETFHKVHRGQLQRSDDVDTNLVGLTVGKLLVDGRRVDYWGKVSLNRRLERDEQEDFFELNAYVMAMGTGYSPWSNREMFRYGFGYGFSYADKVPAVEQIKQAKRGENTSHFLNYLEAQVDFPLRNLLGDGGWWRDCYAGLTLVHRSGKFGQVDILGNVSGGSDVVTGHLECAP</sequence>
<evidence type="ECO:0008006" key="8">
    <source>
        <dbReference type="Google" id="ProtNLM"/>
    </source>
</evidence>
<dbReference type="PANTHER" id="PTHR38776">
    <property type="entry name" value="MLTA-INTERACTING PROTEIN-RELATED"/>
    <property type="match status" value="1"/>
</dbReference>
<dbReference type="AlphaFoldDB" id="A0A918XL35"/>
<evidence type="ECO:0000256" key="4">
    <source>
        <dbReference type="ARBA" id="ARBA00023136"/>
    </source>
</evidence>
<evidence type="ECO:0000313" key="7">
    <source>
        <dbReference type="Proteomes" id="UP000644693"/>
    </source>
</evidence>
<dbReference type="Pfam" id="PF06629">
    <property type="entry name" value="MipA"/>
    <property type="match status" value="1"/>
</dbReference>
<dbReference type="Proteomes" id="UP000644693">
    <property type="component" value="Unassembled WGS sequence"/>
</dbReference>
<evidence type="ECO:0000256" key="2">
    <source>
        <dbReference type="ARBA" id="ARBA00005722"/>
    </source>
</evidence>
<evidence type="ECO:0000256" key="3">
    <source>
        <dbReference type="ARBA" id="ARBA00022729"/>
    </source>
</evidence>
<keyword evidence="3" id="KW-0732">Signal</keyword>
<gene>
    <name evidence="6" type="ORF">GCM10007053_23090</name>
</gene>
<reference evidence="6" key="1">
    <citation type="journal article" date="2014" name="Int. J. Syst. Evol. Microbiol.">
        <title>Complete genome sequence of Corynebacterium casei LMG S-19264T (=DSM 44701T), isolated from a smear-ripened cheese.</title>
        <authorList>
            <consortium name="US DOE Joint Genome Institute (JGI-PGF)"/>
            <person name="Walter F."/>
            <person name="Albersmeier A."/>
            <person name="Kalinowski J."/>
            <person name="Ruckert C."/>
        </authorList>
    </citation>
    <scope>NUCLEOTIDE SEQUENCE</scope>
    <source>
        <strain evidence="6">KCTC 23430</strain>
    </source>
</reference>
<protein>
    <recommendedName>
        <fullName evidence="8">MipA/OmpV family protein</fullName>
    </recommendedName>
</protein>
<proteinExistence type="inferred from homology"/>
<comment type="caution">
    <text evidence="6">The sequence shown here is derived from an EMBL/GenBank/DDBJ whole genome shotgun (WGS) entry which is preliminary data.</text>
</comment>